<accession>A0A2T1DU57</accession>
<dbReference type="Pfam" id="PF00805">
    <property type="entry name" value="Pentapeptide"/>
    <property type="match status" value="3"/>
</dbReference>
<evidence type="ECO:0008006" key="5">
    <source>
        <dbReference type="Google" id="ProtNLM"/>
    </source>
</evidence>
<proteinExistence type="predicted"/>
<protein>
    <recommendedName>
        <fullName evidence="5">Peptidase C14 caspase domain-containing protein</fullName>
    </recommendedName>
</protein>
<dbReference type="Pfam" id="PF20703">
    <property type="entry name" value="nSTAND1"/>
    <property type="match status" value="1"/>
</dbReference>
<reference evidence="3 4" key="2">
    <citation type="submission" date="2018-03" db="EMBL/GenBank/DDBJ databases">
        <title>The ancient ancestry and fast evolution of plastids.</title>
        <authorList>
            <person name="Moore K.R."/>
            <person name="Magnabosco C."/>
            <person name="Momper L."/>
            <person name="Gold D.A."/>
            <person name="Bosak T."/>
            <person name="Fournier G.P."/>
        </authorList>
    </citation>
    <scope>NUCLEOTIDE SEQUENCE [LARGE SCALE GENOMIC DNA]</scope>
    <source>
        <strain evidence="3 4">ULC18</strain>
    </source>
</reference>
<dbReference type="Gene3D" id="3.40.50.1460">
    <property type="match status" value="1"/>
</dbReference>
<dbReference type="InterPro" id="IPR049052">
    <property type="entry name" value="nSTAND1"/>
</dbReference>
<dbReference type="GO" id="GO:0004197">
    <property type="term" value="F:cysteine-type endopeptidase activity"/>
    <property type="evidence" value="ECO:0007669"/>
    <property type="project" value="InterPro"/>
</dbReference>
<dbReference type="InterPro" id="IPR051082">
    <property type="entry name" value="Pentapeptide-BTB/POZ_domain"/>
</dbReference>
<dbReference type="GO" id="GO:0006508">
    <property type="term" value="P:proteolysis"/>
    <property type="evidence" value="ECO:0007669"/>
    <property type="project" value="InterPro"/>
</dbReference>
<organism evidence="3 4">
    <name type="scientific">Stenomitos frigidus ULC18</name>
    <dbReference type="NCBI Taxonomy" id="2107698"/>
    <lineage>
        <taxon>Bacteria</taxon>
        <taxon>Bacillati</taxon>
        <taxon>Cyanobacteriota</taxon>
        <taxon>Cyanophyceae</taxon>
        <taxon>Leptolyngbyales</taxon>
        <taxon>Leptolyngbyaceae</taxon>
        <taxon>Stenomitos</taxon>
    </lineage>
</organism>
<evidence type="ECO:0000259" key="1">
    <source>
        <dbReference type="Pfam" id="PF00656"/>
    </source>
</evidence>
<dbReference type="PANTHER" id="PTHR14136">
    <property type="entry name" value="BTB_POZ DOMAIN-CONTAINING PROTEIN KCTD9"/>
    <property type="match status" value="1"/>
</dbReference>
<dbReference type="EMBL" id="PVWK01000155">
    <property type="protein sequence ID" value="PSB24046.1"/>
    <property type="molecule type" value="Genomic_DNA"/>
</dbReference>
<dbReference type="RefSeq" id="WP_106260530.1">
    <property type="nucleotide sequence ID" value="NZ_CAWNSW010000054.1"/>
</dbReference>
<feature type="domain" description="Novel STAND NTPase 1" evidence="2">
    <location>
        <begin position="254"/>
        <end position="645"/>
    </location>
</feature>
<gene>
    <name evidence="3" type="ORF">C7B82_28725</name>
</gene>
<reference evidence="4" key="1">
    <citation type="submission" date="2018-02" db="EMBL/GenBank/DDBJ databases">
        <authorList>
            <person name="Moore K."/>
            <person name="Momper L."/>
        </authorList>
    </citation>
    <scope>NUCLEOTIDE SEQUENCE [LARGE SCALE GENOMIC DNA]</scope>
    <source>
        <strain evidence="4">ULC18</strain>
    </source>
</reference>
<dbReference type="Proteomes" id="UP000239576">
    <property type="component" value="Unassembled WGS sequence"/>
</dbReference>
<dbReference type="OrthoDB" id="464342at2"/>
<dbReference type="Pfam" id="PF00656">
    <property type="entry name" value="Peptidase_C14"/>
    <property type="match status" value="1"/>
</dbReference>
<evidence type="ECO:0000259" key="2">
    <source>
        <dbReference type="Pfam" id="PF20703"/>
    </source>
</evidence>
<dbReference type="InterPro" id="IPR001646">
    <property type="entry name" value="5peptide_repeat"/>
</dbReference>
<sequence>MARYALVIGIGENQPPFKALTKTVGDATAVAQVLQEYGDFRLEVLTQPRQLQYRALVTAIQTFVQQRAAGDEALIYYTGHGFPLVKDFGEMEAFLASVDCSVTLEGGQITAQRNGLSLASLNRLVAKARFSNLVVLLDCCHSGYLLEDDLLRQTFADFSQKDYWLMTACRSFEQAWAKKLDPHSVFTGAILAGLSRDRADERGVITAGSLFEFVQRTLRREQQEVLQLAVGRPIELLRFPLEQAPVEVDESLEPYQGLNAFTTETAPFFFGREDEIQTLVQQVHTHCFVPLIGASGSGKSSLVRAGLVPRLQELGWRVLAPIKPGSNPIAELKLALRTVFAESEIAGVYERIDRQDLVTVATSLPEPERWLLVVDQFEEVFTLCPDRALQAAFIQMLTSVMQQVTPRLTIVTTMRADFVEPWLAYGALTQAIQSQAVFLGAMTREGLEAAIIQPAKRLQYRVQDRLLAEMLHDVETEANSLPLLQFALQQLWEQRDRKQRELTYAAYQQLGGVAGALNQKAEAIYQRLEAAGQGDWVRRVLLKLVRTGEGTKDTRQRRLKAELLEMGTNAVTCQTIESVLTALVDGRLLVSDRVNDQDVIDLSHEALIQRWQRLATWREQDRDLRRLVDRIEDAQRDWLQQGKKRQDLLQGRLLKDARRLLKQRLEAVAATKTFIQKSLRWRRTQLVATLLVPALVLGIPAEYFWREESIKRDYARIESSVGDQGERVAVLSLVGGCWATEQYGSMPDYFRERVFGNCRSLQSAKLEKAELIRANLSKADLYEVSLSGAELGFANLSDAELSYANLSRANFYNTNLSDANFLEANLSSAKLFIADLSRASFTRTNLSGADLKNANLSSANFLDANLRGAQLIGANLSGAGLHGANLENVQFGCSELPDAGYGKIKMRRNCPNLKDIKWDKDTKWKGIKGWDQVKNIPPALKQQLGLR</sequence>
<name>A0A2T1DU57_9CYAN</name>
<dbReference type="SUPFAM" id="SSF52540">
    <property type="entry name" value="P-loop containing nucleoside triphosphate hydrolases"/>
    <property type="match status" value="1"/>
</dbReference>
<dbReference type="InterPro" id="IPR029030">
    <property type="entry name" value="Caspase-like_dom_sf"/>
</dbReference>
<evidence type="ECO:0000313" key="3">
    <source>
        <dbReference type="EMBL" id="PSB24046.1"/>
    </source>
</evidence>
<dbReference type="SUPFAM" id="SSF52129">
    <property type="entry name" value="Caspase-like"/>
    <property type="match status" value="1"/>
</dbReference>
<comment type="caution">
    <text evidence="3">The sequence shown here is derived from an EMBL/GenBank/DDBJ whole genome shotgun (WGS) entry which is preliminary data.</text>
</comment>
<dbReference type="AlphaFoldDB" id="A0A2T1DU57"/>
<dbReference type="Gene3D" id="2.160.20.80">
    <property type="entry name" value="E3 ubiquitin-protein ligase SopA"/>
    <property type="match status" value="1"/>
</dbReference>
<dbReference type="InterPro" id="IPR027417">
    <property type="entry name" value="P-loop_NTPase"/>
</dbReference>
<keyword evidence="4" id="KW-1185">Reference proteome</keyword>
<dbReference type="SUPFAM" id="SSF141571">
    <property type="entry name" value="Pentapeptide repeat-like"/>
    <property type="match status" value="1"/>
</dbReference>
<evidence type="ECO:0000313" key="4">
    <source>
        <dbReference type="Proteomes" id="UP000239576"/>
    </source>
</evidence>
<dbReference type="InterPro" id="IPR011600">
    <property type="entry name" value="Pept_C14_caspase"/>
</dbReference>
<feature type="domain" description="Peptidase C14 caspase" evidence="1">
    <location>
        <begin position="3"/>
        <end position="222"/>
    </location>
</feature>
<dbReference type="PANTHER" id="PTHR14136:SF17">
    <property type="entry name" value="BTB_POZ DOMAIN-CONTAINING PROTEIN KCTD9"/>
    <property type="match status" value="1"/>
</dbReference>